<feature type="domain" description="Glycosyl hydrolase 94 supersandwich" evidence="5">
    <location>
        <begin position="2105"/>
        <end position="2373"/>
    </location>
</feature>
<dbReference type="InterPro" id="IPR021478">
    <property type="entry name" value="DUF3131"/>
</dbReference>
<feature type="domain" description="Glycosyl hydrolase 94 supersandwich" evidence="5">
    <location>
        <begin position="1605"/>
        <end position="1881"/>
    </location>
</feature>
<dbReference type="InterPro" id="IPR037824">
    <property type="entry name" value="GH94N_2_NdvB"/>
</dbReference>
<feature type="domain" description="DUF3131" evidence="7">
    <location>
        <begin position="1024"/>
        <end position="1119"/>
    </location>
</feature>
<dbReference type="InterPro" id="IPR033432">
    <property type="entry name" value="GH94_catalytic"/>
</dbReference>
<dbReference type="EMBL" id="FNBS01000054">
    <property type="protein sequence ID" value="SDG24939.1"/>
    <property type="molecule type" value="Genomic_DNA"/>
</dbReference>
<evidence type="ECO:0000259" key="8">
    <source>
        <dbReference type="Pfam" id="PF17167"/>
    </source>
</evidence>
<evidence type="ECO:0000256" key="3">
    <source>
        <dbReference type="SAM" id="Coils"/>
    </source>
</evidence>
<feature type="transmembrane region" description="Helical" evidence="4">
    <location>
        <begin position="427"/>
        <end position="448"/>
    </location>
</feature>
<dbReference type="InterPro" id="IPR008928">
    <property type="entry name" value="6-hairpin_glycosidase_sf"/>
</dbReference>
<evidence type="ECO:0000259" key="7">
    <source>
        <dbReference type="Pfam" id="PF11329"/>
    </source>
</evidence>
<feature type="transmembrane region" description="Helical" evidence="4">
    <location>
        <begin position="833"/>
        <end position="850"/>
    </location>
</feature>
<evidence type="ECO:0000256" key="1">
    <source>
        <dbReference type="ARBA" id="ARBA00022676"/>
    </source>
</evidence>
<name>A0A1G7SR87_THETY</name>
<feature type="domain" description="Glycosyl hydrolase 94 catalytic" evidence="8">
    <location>
        <begin position="2387"/>
        <end position="2811"/>
    </location>
</feature>
<dbReference type="Pfam" id="PF06165">
    <property type="entry name" value="GH94_b-supersand"/>
    <property type="match status" value="2"/>
</dbReference>
<dbReference type="CDD" id="cd11753">
    <property type="entry name" value="GH94N_ChvB_NdvB_2_like"/>
    <property type="match status" value="1"/>
</dbReference>
<dbReference type="InterPro" id="IPR037018">
    <property type="entry name" value="GH65_N"/>
</dbReference>
<dbReference type="Pfam" id="PF11329">
    <property type="entry name" value="DUF3131"/>
    <property type="match status" value="1"/>
</dbReference>
<dbReference type="PANTHER" id="PTHR37469:SF2">
    <property type="entry name" value="CELLOBIONIC ACID PHOSPHORYLASE"/>
    <property type="match status" value="1"/>
</dbReference>
<feature type="transmembrane region" description="Helical" evidence="4">
    <location>
        <begin position="454"/>
        <end position="481"/>
    </location>
</feature>
<sequence>MEYVLIGAILLLIAAFVVHISKKPTWGKEDSIGDFDDIILSSEEMEKHAAEIAQNHNIMKRTKLSYLLIPRMNKDYNYIKNVYRNLNSILKEEDVYISQEEEWLLDNFYIIEEQVKEIRKSLSKSYYSGLPGLKNGLFKGYPRIYAIAFELVLHTDGKIDEKAIINFIKAYQTKALLSSSELWALSLMIRIALVEKIKKICEKIVETRHQREKAEKILTLLLEKEMKYEEVKKLIRNNINVADRFPLQFIEHLVSRLRKEGSNSVNVIQSIEKILMEYDTSINDVAEKAHQIQAKRQISIGNAITSLKTFSSLDWAQIFESLSSVEQVLRQDPDGTYPKMDFESRDYYRHEIEKIAKYYNTSETYVAKKAIECAKEVTEQEGKLGYINHVGFYLVGKGRSILENKLSNKSKRTISWRKIAKKSPETLYVGLILIFLLVEEFFALKYIANFSNKWGLLFISGVILLIPFSEMSVQLVNWILVHIFKPVVLPKIELKEGIPEDAKTMVVISSLLPDEKRTKELIENLEVYYHANREKNLYFGLLGDFKDAPFEVMSEDEKIVKCALEQIEKLNEKYSKNGEKIFYYFHRKRKYNQMQKSWMGWERKRGALVEFNELLRGKEDTSFYVVSGDVAKLNIKYVITLDADTNLPIDTAKKLVGTMLHPLNKAVIDRDYGVVVEGYGLLQPRIGIDIESANATLFSKIYAGEGGIDPYTTAVSDVYQDLFGEGIYTGKGIYDVDVFRELLRDTIPDNSILSHDLLEGSFVRTGLVSDIELIDGYPAKYNSYIMRLHRWVGGDWQLLPYLKSKIKNRKGEMVKNPLSLITKWKIIDNLRRSVVSVALMLMLFLGFSLLPGSSFLWLGVAILTVFFPILPALVDTIFKGQFRHYWEKRHKAVITSIEAAFYQSLLNFAFLPYQAYMMADAIVRTLTRLYITRKNLLEWVTAADMEKRLRNDFASFFKRMWIVLVEGLALVALVMYFKPQDLIGAIVLFFLWAISPYIAFYISQPIISKEKTVSQEEMEELRLIARKTWRFFEDFVTESQNYLPPDNFQEDPPNGIAERTSPTNIGLYLVSVVGARDLGYITTTEMVERIKKTLTTIGKMEKWNGHLYNWYNTRTLEPLRPYYVSTVDSGNLVGYLITVKEAIGEFLNKPLIDIELAKGLKDTIKMLNIEGITEDIFRNILNKKTLMPSDWEVFLSKISEKLSSTEDEVGNIERLKNIIGALKREMKEFLAWTEFDERQKEQEIFKRYKEVFEEHSSPKELEKVYKNYLLEIEEVFEKATEEEKALLKSQKDKVARALEKIKNLEAEIENIKSIIENLVEKTEFRHLYDEKRQLFSIGYNVEEEKLTKSYYDLLASEARQASFIAIAKREIDKKHWFKLGRMLAIENRYKGLVSWSGTMFEYFMPLLIMKNYQNTLLDETYAFAVRVQKNYAKELGIPWGISESGFYAFDINLNYQYKAFGVPSLGLKRGLSHDKVVAPYGSLLAIGVDVEGVLQNIRFLKKEGVEGKYGFYEAIDYTPERFPFGKKSAIVKSFMAHHQGMAFVALDNFINNNIMQKRFHKDPSIKAIQILLQEKMPMYLDITREEREEARKIQKVRKEDGDFVRVLGESKTWLPEVHILSSGRYFVMLTEKGTGYSKNNKGIFLTRWRKDLAQDFGTFIFVQNINSNTVWSATYAPFYEKGQNYRVVFSADKAEYFKRVGNIDTHLEIVVSPEDDVEIRRLTLKNHSKHPRILEITSFGEISLIDLPTDVAHPAFNKLFVKTEFLKEEDAILVCRKPREQGKNKLWAVHKVAVLSGEIVGDTQFETDRAKFIGRGRSLKNPIALEADQPLSNTEGAVLDPIVSLRKRVKVMPGEVAKVVYISAITETKEKAIKIAAKYKEENVVERAFEMSWTRSRVELDYLNLKPRELGLLQRMLAHILFVSPQRRYREEMILKNVKGQSGLWAYGISGDLPIVLVEIEKMEEIEMVKWFLKAYEYWKMKGINIDLVILNKDKSGYLQPLHDKIKELINTTFSYDIFGKYGGVYLLQQNNLKEEDVYLLNTVVALKFEGGNESIYDQIMIKETKNAPKLKNWVKKVQNFEEIKLEELPLDYYNGFGGFSYDGKEYIIKWEGKSTPAPWINVISNPSFGFQVSETGAGYTWAENSREYKLTPWYNDPVLDPHGEVIYLTDEETGDRWSITPLPAGKAKVHYIKHGFGYTSFETICCGLSQHLKMFVAKEDSIKINLVTIKNLGNENRKLTVSYYIRPVLGVTDEITFPYLFTKYDEKIGALMIKNVYNEDFANRLAFLSASEKINSFTGDRAEFIGVASSLTLPQALEYETLSNSTGISLDPCAAIQFHVEVKAKEEKQFTILLGHGKNEEEVKRLILKYTNVENCQNELQRVQEFWQELLRRIQIKTPDKSMDLLVNGWLPYQTIACRLWARSAFYQSGGAYGFRDQLQDAMNMVYLEPEFTKNQIVNACQHQFVEGDVQHWWHPVLNKGIRTKFADDLLWLPYVTADYIEKTGDWPILDIEVNYLEDLRLKEEEEERYSTPRISETKGTVYEHCIRAIDYSLKFGEHGLPLMGAGDWNDGMNKVGNKGKGESVWLGWFLYTILQKFSPICQTKKDEEHAKKYQEIANKLIKAIEENAWDGSWYRRAYFDDGTPLGSVDNSECKIDSISQSWSVISKAGKEVRVKEAMKAVVNYLVNEEEGIIKLLTPPFDNGDLNPGYIKGYVPGVRENGGQYTHAAAWVILAFAELGEGDRAWQLYNMINPINHTRTPIECMKYKVEPYVMAADVYAVEPHVGRGGWTWYTGAAGWMYRIAIENLLGLKKYGEKLIIDPCIPKNWDKYVIEYNYKNTKYLIDVRNPNAVNKGVKEVYIDGELVTDKTIDLTKKGNSHQVLVVMG</sequence>
<dbReference type="Gene3D" id="1.50.10.10">
    <property type="match status" value="1"/>
</dbReference>
<dbReference type="GO" id="GO:0030246">
    <property type="term" value="F:carbohydrate binding"/>
    <property type="evidence" value="ECO:0007669"/>
    <property type="project" value="InterPro"/>
</dbReference>
<dbReference type="InterPro" id="IPR037820">
    <property type="entry name" value="GH94N_NdvB"/>
</dbReference>
<keyword evidence="4" id="KW-0812">Transmembrane</keyword>
<feature type="coiled-coil region" evidence="3">
    <location>
        <begin position="1287"/>
        <end position="1321"/>
    </location>
</feature>
<organism evidence="9 10">
    <name type="scientific">Thermoanaerobacter thermohydrosulfuricus</name>
    <name type="common">Clostridium thermohydrosulfuricum</name>
    <dbReference type="NCBI Taxonomy" id="1516"/>
    <lineage>
        <taxon>Bacteria</taxon>
        <taxon>Bacillati</taxon>
        <taxon>Bacillota</taxon>
        <taxon>Clostridia</taxon>
        <taxon>Thermoanaerobacterales</taxon>
        <taxon>Thermoanaerobacteraceae</taxon>
        <taxon>Thermoanaerobacter</taxon>
    </lineage>
</organism>
<dbReference type="Gene3D" id="2.60.420.10">
    <property type="entry name" value="Maltose phosphorylase, domain 3"/>
    <property type="match status" value="1"/>
</dbReference>
<evidence type="ECO:0000256" key="2">
    <source>
        <dbReference type="ARBA" id="ARBA00022679"/>
    </source>
</evidence>
<dbReference type="Pfam" id="PF17167">
    <property type="entry name" value="Glyco_hydro_94"/>
    <property type="match status" value="1"/>
</dbReference>
<gene>
    <name evidence="9" type="ORF">SAMN04244560_02022</name>
</gene>
<keyword evidence="4" id="KW-0472">Membrane</keyword>
<feature type="transmembrane region" description="Helical" evidence="4">
    <location>
        <begin position="982"/>
        <end position="1002"/>
    </location>
</feature>
<dbReference type="InterPro" id="IPR012341">
    <property type="entry name" value="6hp_glycosidase-like_sf"/>
</dbReference>
<evidence type="ECO:0000259" key="5">
    <source>
        <dbReference type="Pfam" id="PF06165"/>
    </source>
</evidence>
<protein>
    <submittedName>
        <fullName evidence="9">Cellobiose phosphorylase</fullName>
    </submittedName>
</protein>
<dbReference type="InterPro" id="IPR019282">
    <property type="entry name" value="Glycoamylase-like_cons_dom"/>
</dbReference>
<dbReference type="Gene3D" id="2.70.98.40">
    <property type="entry name" value="Glycoside hydrolase, family 65, N-terminal domain"/>
    <property type="match status" value="2"/>
</dbReference>
<feature type="domain" description="Glycoamylase-like" evidence="6">
    <location>
        <begin position="1350"/>
        <end position="1562"/>
    </location>
</feature>
<keyword evidence="1" id="KW-0328">Glycosyltransferase</keyword>
<dbReference type="GO" id="GO:0016757">
    <property type="term" value="F:glycosyltransferase activity"/>
    <property type="evidence" value="ECO:0007669"/>
    <property type="project" value="UniProtKB-KW"/>
</dbReference>
<dbReference type="InterPro" id="IPR052047">
    <property type="entry name" value="GH94_Enzymes"/>
</dbReference>
<dbReference type="RefSeq" id="WP_074592721.1">
    <property type="nucleotide sequence ID" value="NZ_FNBS01000054.1"/>
</dbReference>
<dbReference type="GO" id="GO:0005975">
    <property type="term" value="P:carbohydrate metabolic process"/>
    <property type="evidence" value="ECO:0007669"/>
    <property type="project" value="InterPro"/>
</dbReference>
<proteinExistence type="predicted"/>
<dbReference type="PANTHER" id="PTHR37469">
    <property type="entry name" value="CELLOBIONIC ACID PHOSPHORYLASE-RELATED"/>
    <property type="match status" value="1"/>
</dbReference>
<dbReference type="CDD" id="cd11756">
    <property type="entry name" value="GH94N_ChvB_NdvB_1_like"/>
    <property type="match status" value="1"/>
</dbReference>
<dbReference type="InterPro" id="IPR010383">
    <property type="entry name" value="Glyco_hydrolase_94_b-supersand"/>
</dbReference>
<feature type="transmembrane region" description="Helical" evidence="4">
    <location>
        <begin position="856"/>
        <end position="878"/>
    </location>
</feature>
<dbReference type="SMART" id="SM01068">
    <property type="entry name" value="CBM_X"/>
    <property type="match status" value="2"/>
</dbReference>
<keyword evidence="2" id="KW-0808">Transferase</keyword>
<dbReference type="SUPFAM" id="SSF74650">
    <property type="entry name" value="Galactose mutarotase-like"/>
    <property type="match status" value="2"/>
</dbReference>
<evidence type="ECO:0000259" key="6">
    <source>
        <dbReference type="Pfam" id="PF10091"/>
    </source>
</evidence>
<dbReference type="Gene3D" id="1.50.10.140">
    <property type="match status" value="2"/>
</dbReference>
<accession>A0A1G7SR87</accession>
<keyword evidence="3" id="KW-0175">Coiled coil</keyword>
<feature type="transmembrane region" description="Helical" evidence="4">
    <location>
        <begin position="899"/>
        <end position="919"/>
    </location>
</feature>
<dbReference type="Pfam" id="PF10091">
    <property type="entry name" value="Glycoamylase"/>
    <property type="match status" value="1"/>
</dbReference>
<evidence type="ECO:0000256" key="4">
    <source>
        <dbReference type="SAM" id="Phobius"/>
    </source>
</evidence>
<dbReference type="Proteomes" id="UP000183404">
    <property type="component" value="Unassembled WGS sequence"/>
</dbReference>
<evidence type="ECO:0000313" key="10">
    <source>
        <dbReference type="Proteomes" id="UP000183404"/>
    </source>
</evidence>
<reference evidence="9 10" key="1">
    <citation type="submission" date="2016-10" db="EMBL/GenBank/DDBJ databases">
        <authorList>
            <person name="de Groot N.N."/>
        </authorList>
    </citation>
    <scope>NUCLEOTIDE SEQUENCE [LARGE SCALE GENOMIC DNA]</scope>
    <source>
        <strain evidence="9 10">DSM 569</strain>
    </source>
</reference>
<feature type="transmembrane region" description="Helical" evidence="4">
    <location>
        <begin position="960"/>
        <end position="977"/>
    </location>
</feature>
<dbReference type="InterPro" id="IPR011013">
    <property type="entry name" value="Gal_mutarotase_sf_dom"/>
</dbReference>
<dbReference type="SUPFAM" id="SSF48208">
    <property type="entry name" value="Six-hairpin glycosidases"/>
    <property type="match status" value="1"/>
</dbReference>
<keyword evidence="4" id="KW-1133">Transmembrane helix</keyword>
<evidence type="ECO:0000313" key="9">
    <source>
        <dbReference type="EMBL" id="SDG24939.1"/>
    </source>
</evidence>